<organism evidence="3 4">
    <name type="scientific">Solanum commersonii</name>
    <name type="common">Commerson's wild potato</name>
    <name type="synonym">Commerson's nightshade</name>
    <dbReference type="NCBI Taxonomy" id="4109"/>
    <lineage>
        <taxon>Eukaryota</taxon>
        <taxon>Viridiplantae</taxon>
        <taxon>Streptophyta</taxon>
        <taxon>Embryophyta</taxon>
        <taxon>Tracheophyta</taxon>
        <taxon>Spermatophyta</taxon>
        <taxon>Magnoliopsida</taxon>
        <taxon>eudicotyledons</taxon>
        <taxon>Gunneridae</taxon>
        <taxon>Pentapetalae</taxon>
        <taxon>asterids</taxon>
        <taxon>lamiids</taxon>
        <taxon>Solanales</taxon>
        <taxon>Solanaceae</taxon>
        <taxon>Solanoideae</taxon>
        <taxon>Solaneae</taxon>
        <taxon>Solanum</taxon>
    </lineage>
</organism>
<dbReference type="OrthoDB" id="1327928at2759"/>
<dbReference type="Proteomes" id="UP000824120">
    <property type="component" value="Chromosome 10"/>
</dbReference>
<protein>
    <recommendedName>
        <fullName evidence="2">Putative plant transposon protein domain-containing protein</fullName>
    </recommendedName>
</protein>
<dbReference type="Pfam" id="PF20167">
    <property type="entry name" value="Transposase_32"/>
    <property type="match status" value="1"/>
</dbReference>
<comment type="caution">
    <text evidence="3">The sequence shown here is derived from an EMBL/GenBank/DDBJ whole genome shotgun (WGS) entry which is preliminary data.</text>
</comment>
<evidence type="ECO:0000313" key="3">
    <source>
        <dbReference type="EMBL" id="KAG5580774.1"/>
    </source>
</evidence>
<reference evidence="3 4" key="1">
    <citation type="submission" date="2020-09" db="EMBL/GenBank/DDBJ databases">
        <title>De no assembly of potato wild relative species, Solanum commersonii.</title>
        <authorList>
            <person name="Cho K."/>
        </authorList>
    </citation>
    <scope>NUCLEOTIDE SEQUENCE [LARGE SCALE GENOMIC DNA]</scope>
    <source>
        <strain evidence="3">LZ3.2</strain>
        <tissue evidence="3">Leaf</tissue>
    </source>
</reference>
<evidence type="ECO:0000256" key="1">
    <source>
        <dbReference type="SAM" id="MobiDB-lite"/>
    </source>
</evidence>
<dbReference type="InterPro" id="IPR046796">
    <property type="entry name" value="Transposase_32_dom"/>
</dbReference>
<feature type="region of interest" description="Disordered" evidence="1">
    <location>
        <begin position="169"/>
        <end position="207"/>
    </location>
</feature>
<keyword evidence="4" id="KW-1185">Reference proteome</keyword>
<feature type="domain" description="Putative plant transposon protein" evidence="2">
    <location>
        <begin position="27"/>
        <end position="174"/>
    </location>
</feature>
<dbReference type="EMBL" id="JACXVP010000010">
    <property type="protein sequence ID" value="KAG5580774.1"/>
    <property type="molecule type" value="Genomic_DNA"/>
</dbReference>
<accession>A0A9J5X0L2</accession>
<sequence length="304" mass="34191">MARIIMEEHRVLTRSFHIIPDILQLFQRHKCEWMAHDPGTYSEEIVREFYASYAATLRGRIHKNTKATTQDLLTSTMVRGVSVDLSHTTISRFLMALTLTTHGRTPPLNLTIGGTLCGQEPSNEMRIKGRQLCDGYLSIWLWMERERNGLSPTMADNIVTWDRTVMVAALGDGPPTTTPPDEHPASSSQTASQAPSSSRATPLSGTTMLPLARVQKLEGQMATLLHHIKPWMRKLIAESEEKVEKRIEEKTNQKVQAVHKRLDAFELRVLERPAPTTDMSSFWTELASLRADVDTILATPVVEP</sequence>
<evidence type="ECO:0000259" key="2">
    <source>
        <dbReference type="Pfam" id="PF20167"/>
    </source>
</evidence>
<proteinExistence type="predicted"/>
<name>A0A9J5X0L2_SOLCO</name>
<evidence type="ECO:0000313" key="4">
    <source>
        <dbReference type="Proteomes" id="UP000824120"/>
    </source>
</evidence>
<feature type="compositionally biased region" description="Low complexity" evidence="1">
    <location>
        <begin position="185"/>
        <end position="202"/>
    </location>
</feature>
<gene>
    <name evidence="3" type="ORF">H5410_051401</name>
</gene>
<dbReference type="AlphaFoldDB" id="A0A9J5X0L2"/>